<comment type="caution">
    <text evidence="2">The sequence shown here is derived from an EMBL/GenBank/DDBJ whole genome shotgun (WGS) entry which is preliminary data.</text>
</comment>
<accession>A0AAD7HWL0</accession>
<gene>
    <name evidence="2" type="ORF">B0H16DRAFT_1734536</name>
</gene>
<sequence length="121" mass="13359">MSFSRCWLRISAASCTLVPMDNPGSAVLAGIGRVFYCCYWAPLSSLRAMGLPLLNYGFPVAYRARLASSPAHTLPPLRPLTTMPTLGRHDDPEEKRQDAIRAEINAGHRFESFAAETSENF</sequence>
<dbReference type="EMBL" id="JARKIB010000170">
    <property type="protein sequence ID" value="KAJ7728766.1"/>
    <property type="molecule type" value="Genomic_DNA"/>
</dbReference>
<evidence type="ECO:0000256" key="1">
    <source>
        <dbReference type="SAM" id="MobiDB-lite"/>
    </source>
</evidence>
<name>A0AAD7HWL0_9AGAR</name>
<organism evidence="2 3">
    <name type="scientific">Mycena metata</name>
    <dbReference type="NCBI Taxonomy" id="1033252"/>
    <lineage>
        <taxon>Eukaryota</taxon>
        <taxon>Fungi</taxon>
        <taxon>Dikarya</taxon>
        <taxon>Basidiomycota</taxon>
        <taxon>Agaricomycotina</taxon>
        <taxon>Agaricomycetes</taxon>
        <taxon>Agaricomycetidae</taxon>
        <taxon>Agaricales</taxon>
        <taxon>Marasmiineae</taxon>
        <taxon>Mycenaceae</taxon>
        <taxon>Mycena</taxon>
    </lineage>
</organism>
<dbReference type="AlphaFoldDB" id="A0AAD7HWL0"/>
<reference evidence="2" key="1">
    <citation type="submission" date="2023-03" db="EMBL/GenBank/DDBJ databases">
        <title>Massive genome expansion in bonnet fungi (Mycena s.s.) driven by repeated elements and novel gene families across ecological guilds.</title>
        <authorList>
            <consortium name="Lawrence Berkeley National Laboratory"/>
            <person name="Harder C.B."/>
            <person name="Miyauchi S."/>
            <person name="Viragh M."/>
            <person name="Kuo A."/>
            <person name="Thoen E."/>
            <person name="Andreopoulos B."/>
            <person name="Lu D."/>
            <person name="Skrede I."/>
            <person name="Drula E."/>
            <person name="Henrissat B."/>
            <person name="Morin E."/>
            <person name="Kohler A."/>
            <person name="Barry K."/>
            <person name="LaButti K."/>
            <person name="Morin E."/>
            <person name="Salamov A."/>
            <person name="Lipzen A."/>
            <person name="Mereny Z."/>
            <person name="Hegedus B."/>
            <person name="Baldrian P."/>
            <person name="Stursova M."/>
            <person name="Weitz H."/>
            <person name="Taylor A."/>
            <person name="Grigoriev I.V."/>
            <person name="Nagy L.G."/>
            <person name="Martin F."/>
            <person name="Kauserud H."/>
        </authorList>
    </citation>
    <scope>NUCLEOTIDE SEQUENCE</scope>
    <source>
        <strain evidence="2">CBHHK182m</strain>
    </source>
</reference>
<protein>
    <submittedName>
        <fullName evidence="2">Uncharacterized protein</fullName>
    </submittedName>
</protein>
<dbReference type="Proteomes" id="UP001215598">
    <property type="component" value="Unassembled WGS sequence"/>
</dbReference>
<evidence type="ECO:0000313" key="3">
    <source>
        <dbReference type="Proteomes" id="UP001215598"/>
    </source>
</evidence>
<evidence type="ECO:0000313" key="2">
    <source>
        <dbReference type="EMBL" id="KAJ7728766.1"/>
    </source>
</evidence>
<keyword evidence="3" id="KW-1185">Reference proteome</keyword>
<feature type="region of interest" description="Disordered" evidence="1">
    <location>
        <begin position="73"/>
        <end position="95"/>
    </location>
</feature>
<proteinExistence type="predicted"/>